<evidence type="ECO:0000259" key="1">
    <source>
        <dbReference type="Pfam" id="PF09992"/>
    </source>
</evidence>
<dbReference type="InterPro" id="IPR018711">
    <property type="entry name" value="NAGPA"/>
</dbReference>
<dbReference type="PANTHER" id="PTHR40446:SF2">
    <property type="entry name" value="N-ACETYLGLUCOSAMINE-1-PHOSPHODIESTER ALPHA-N-ACETYLGLUCOSAMINIDASE"/>
    <property type="match status" value="1"/>
</dbReference>
<name>A0A5C4T6T7_9BACL</name>
<accession>A0A5C4T6T7</accession>
<dbReference type="Proteomes" id="UP000307943">
    <property type="component" value="Unassembled WGS sequence"/>
</dbReference>
<dbReference type="EMBL" id="VDCQ01000025">
    <property type="protein sequence ID" value="TNJ64778.1"/>
    <property type="molecule type" value="Genomic_DNA"/>
</dbReference>
<evidence type="ECO:0000313" key="3">
    <source>
        <dbReference type="Proteomes" id="UP000307943"/>
    </source>
</evidence>
<dbReference type="RefSeq" id="WP_139603652.1">
    <property type="nucleotide sequence ID" value="NZ_VDCQ01000025.1"/>
</dbReference>
<proteinExistence type="predicted"/>
<gene>
    <name evidence="2" type="ORF">FE784_18175</name>
</gene>
<sequence>MKENRELLGMAIAQKAVDWVVKREDTFRVAPGVVHTSRQLGGQDMLQSIQITEIDATNPYLRLEAFSSEGGVTRLETVGNLLHQLEKQGKRIICGFNGDFFSYAGVPSGLQITNGEVVTSPAVTKVLLAVLSDGTVVLREAVALNMVLTTINGSCLPLHMINRAQSAVYTDHAWIYNDRFGNSTRTSGDVVEVVVSADAGCDTFKTEVRLTGTVDRVIKGSDTPIERGKLVISATGRKAEWIAEYLVPGMKVSIDLSYDNAVDQARQVVSGSSTLGFVLLRDGEVSPTLLDPAVRQNSDRHPRTMIGVKGGKMYMIAVDGRQPGHSDGITLAEGAFYLQSLGMEQAINVDGGGSTTCYVRLPGDERPVLCNRPSDGFERMVGNVLALASTAPTSRLEQLVLLPKPMIKVMCGSKVSFSAKGRDAYGNSVPIRKEQLEWKVEGNIGSVDRDGVFIAGPDSGVGQIVVGGVGVTQTGEVIVQRHAAYLQIEPSTMVIRPGGSAHPRVLAYDVQGERVHLCAEQVTWSVQGKIGEISADGMFLAGEEIVRGKVTVRHGEAVAEADVRIGILPYLVTGFETLDGMSIHESNAVPGSVKLSRATRPQPVRYGTFSAKLTYDFTGMNGLSEAAIRFTDDSDNIGHQIGGTPSRLSVWVYGDSKRHTLRFEISDAAGLRQSINATDERGVYWKGWNYVYVDMQDQTVFPIKVNTLSVIETDETIKSSGAIYLDNFRAEYMDLDEDVEGPSIQGLSPAPNTVHAAGTRPEISASVTDSGSGVHPSSIRMWLDDSVMDHRYDTVTGKLTYVPSSDLAAGEHKVVIEAADNNGTAVVPPVEWTFRIGRNE</sequence>
<dbReference type="AlphaFoldDB" id="A0A5C4T6T7"/>
<keyword evidence="3" id="KW-1185">Reference proteome</keyword>
<evidence type="ECO:0000313" key="2">
    <source>
        <dbReference type="EMBL" id="TNJ64778.1"/>
    </source>
</evidence>
<reference evidence="2 3" key="1">
    <citation type="submission" date="2019-05" db="EMBL/GenBank/DDBJ databases">
        <title>We sequenced the genome of Paenibacillus hemerocallicola KCTC 33185 for further insight into its adaptation and study the phylogeny of Paenibacillus.</title>
        <authorList>
            <person name="Narsing Rao M.P."/>
        </authorList>
    </citation>
    <scope>NUCLEOTIDE SEQUENCE [LARGE SCALE GENOMIC DNA]</scope>
    <source>
        <strain evidence="2 3">KCTC 33185</strain>
    </source>
</reference>
<organism evidence="2 3">
    <name type="scientific">Paenibacillus hemerocallicola</name>
    <dbReference type="NCBI Taxonomy" id="1172614"/>
    <lineage>
        <taxon>Bacteria</taxon>
        <taxon>Bacillati</taxon>
        <taxon>Bacillota</taxon>
        <taxon>Bacilli</taxon>
        <taxon>Bacillales</taxon>
        <taxon>Paenibacillaceae</taxon>
        <taxon>Paenibacillus</taxon>
    </lineage>
</organism>
<comment type="caution">
    <text evidence="2">The sequence shown here is derived from an EMBL/GenBank/DDBJ whole genome shotgun (WGS) entry which is preliminary data.</text>
</comment>
<feature type="domain" description="Phosphodiester glycosidase" evidence="1">
    <location>
        <begin position="225"/>
        <end position="387"/>
    </location>
</feature>
<dbReference type="Pfam" id="PF09992">
    <property type="entry name" value="NAGPA"/>
    <property type="match status" value="1"/>
</dbReference>
<dbReference type="OrthoDB" id="9809781at2"/>
<protein>
    <recommendedName>
        <fullName evidence="1">Phosphodiester glycosidase domain-containing protein</fullName>
    </recommendedName>
</protein>
<dbReference type="PANTHER" id="PTHR40446">
    <property type="entry name" value="N-ACETYLGLUCOSAMINE-1-PHOSPHODIESTER ALPHA-N-ACETYLGLUCOSAMINIDASE"/>
    <property type="match status" value="1"/>
</dbReference>